<dbReference type="EMBL" id="JALJOV010000146">
    <property type="protein sequence ID" value="KAK9866629.1"/>
    <property type="molecule type" value="Genomic_DNA"/>
</dbReference>
<accession>A0AAW1TAS9</accession>
<keyword evidence="1" id="KW-0472">Membrane</keyword>
<sequence length="172" mass="18761">MLGGLISLQVTCVRLHQPKMIGSGGTLDPDLSCSGFHEFQWFKVLWQGFILMLNTIALVTGLVPIFKHSLAILRAVSSVLLMDAANDYLGAYQTSTGELRRDSAAFFSGLLISIIANLLIIILLVSDWDLLTQKRTSRAGGKAVSMLQQVQMLLSACLKCQPSNKSRHSLLA</sequence>
<comment type="caution">
    <text evidence="2">The sequence shown here is derived from an EMBL/GenBank/DDBJ whole genome shotgun (WGS) entry which is preliminary data.</text>
</comment>
<name>A0AAW1TAS9_9CHLO</name>
<keyword evidence="1" id="KW-0812">Transmembrane</keyword>
<evidence type="ECO:0000313" key="3">
    <source>
        <dbReference type="Proteomes" id="UP001485043"/>
    </source>
</evidence>
<reference evidence="2 3" key="1">
    <citation type="journal article" date="2024" name="Nat. Commun.">
        <title>Phylogenomics reveals the evolutionary origins of lichenization in chlorophyte algae.</title>
        <authorList>
            <person name="Puginier C."/>
            <person name="Libourel C."/>
            <person name="Otte J."/>
            <person name="Skaloud P."/>
            <person name="Haon M."/>
            <person name="Grisel S."/>
            <person name="Petersen M."/>
            <person name="Berrin J.G."/>
            <person name="Delaux P.M."/>
            <person name="Dal Grande F."/>
            <person name="Keller J."/>
        </authorList>
    </citation>
    <scope>NUCLEOTIDE SEQUENCE [LARGE SCALE GENOMIC DNA]</scope>
    <source>
        <strain evidence="2 3">SAG 2523</strain>
    </source>
</reference>
<feature type="transmembrane region" description="Helical" evidence="1">
    <location>
        <begin position="104"/>
        <end position="125"/>
    </location>
</feature>
<gene>
    <name evidence="2" type="ORF">WJX84_008005</name>
</gene>
<protein>
    <submittedName>
        <fullName evidence="2">Uncharacterized protein</fullName>
    </submittedName>
</protein>
<feature type="transmembrane region" description="Helical" evidence="1">
    <location>
        <begin position="44"/>
        <end position="65"/>
    </location>
</feature>
<dbReference type="AlphaFoldDB" id="A0AAW1TAS9"/>
<evidence type="ECO:0000313" key="2">
    <source>
        <dbReference type="EMBL" id="KAK9866629.1"/>
    </source>
</evidence>
<organism evidence="2 3">
    <name type="scientific">Apatococcus fuscideae</name>
    <dbReference type="NCBI Taxonomy" id="2026836"/>
    <lineage>
        <taxon>Eukaryota</taxon>
        <taxon>Viridiplantae</taxon>
        <taxon>Chlorophyta</taxon>
        <taxon>core chlorophytes</taxon>
        <taxon>Trebouxiophyceae</taxon>
        <taxon>Chlorellales</taxon>
        <taxon>Chlorellaceae</taxon>
        <taxon>Apatococcus</taxon>
    </lineage>
</organism>
<keyword evidence="1" id="KW-1133">Transmembrane helix</keyword>
<keyword evidence="3" id="KW-1185">Reference proteome</keyword>
<dbReference type="Proteomes" id="UP001485043">
    <property type="component" value="Unassembled WGS sequence"/>
</dbReference>
<proteinExistence type="predicted"/>
<evidence type="ECO:0000256" key="1">
    <source>
        <dbReference type="SAM" id="Phobius"/>
    </source>
</evidence>